<reference evidence="2" key="1">
    <citation type="journal article" date="2013" name="Proc. Natl. Acad. Sci. U.S.A.">
        <title>Genome structure and metabolic features in the red seaweed Chondrus crispus shed light on evolution of the Archaeplastida.</title>
        <authorList>
            <person name="Collen J."/>
            <person name="Porcel B."/>
            <person name="Carre W."/>
            <person name="Ball S.G."/>
            <person name="Chaparro C."/>
            <person name="Tonon T."/>
            <person name="Barbeyron T."/>
            <person name="Michel G."/>
            <person name="Noel B."/>
            <person name="Valentin K."/>
            <person name="Elias M."/>
            <person name="Artiguenave F."/>
            <person name="Arun A."/>
            <person name="Aury J.M."/>
            <person name="Barbosa-Neto J.F."/>
            <person name="Bothwell J.H."/>
            <person name="Bouget F.Y."/>
            <person name="Brillet L."/>
            <person name="Cabello-Hurtado F."/>
            <person name="Capella-Gutierrez S."/>
            <person name="Charrier B."/>
            <person name="Cladiere L."/>
            <person name="Cock J.M."/>
            <person name="Coelho S.M."/>
            <person name="Colleoni C."/>
            <person name="Czjzek M."/>
            <person name="Da Silva C."/>
            <person name="Delage L."/>
            <person name="Denoeud F."/>
            <person name="Deschamps P."/>
            <person name="Dittami S.M."/>
            <person name="Gabaldon T."/>
            <person name="Gachon C.M."/>
            <person name="Groisillier A."/>
            <person name="Herve C."/>
            <person name="Jabbari K."/>
            <person name="Katinka M."/>
            <person name="Kloareg B."/>
            <person name="Kowalczyk N."/>
            <person name="Labadie K."/>
            <person name="Leblanc C."/>
            <person name="Lopez P.J."/>
            <person name="McLachlan D.H."/>
            <person name="Meslet-Cladiere L."/>
            <person name="Moustafa A."/>
            <person name="Nehr Z."/>
            <person name="Nyvall Collen P."/>
            <person name="Panaud O."/>
            <person name="Partensky F."/>
            <person name="Poulain J."/>
            <person name="Rensing S.A."/>
            <person name="Rousvoal S."/>
            <person name="Samson G."/>
            <person name="Symeonidi A."/>
            <person name="Weissenbach J."/>
            <person name="Zambounis A."/>
            <person name="Wincker P."/>
            <person name="Boyen C."/>
        </authorList>
    </citation>
    <scope>NUCLEOTIDE SEQUENCE [LARGE SCALE GENOMIC DNA]</scope>
    <source>
        <strain evidence="2">cv. Stackhouse</strain>
    </source>
</reference>
<dbReference type="KEGG" id="ccp:CHC_T00002531001"/>
<name>R7Q8M9_CHOCR</name>
<dbReference type="Proteomes" id="UP000012073">
    <property type="component" value="Unassembled WGS sequence"/>
</dbReference>
<dbReference type="GeneID" id="17321282"/>
<keyword evidence="2" id="KW-1185">Reference proteome</keyword>
<dbReference type="EMBL" id="HG001656">
    <property type="protein sequence ID" value="CDF33746.1"/>
    <property type="molecule type" value="Genomic_DNA"/>
</dbReference>
<dbReference type="Gramene" id="CDF33746">
    <property type="protein sequence ID" value="CDF33746"/>
    <property type="gene ID" value="CHC_T00002531001"/>
</dbReference>
<evidence type="ECO:0000313" key="1">
    <source>
        <dbReference type="EMBL" id="CDF33746.1"/>
    </source>
</evidence>
<sequence length="263" mass="29933">MYIKHVIGDDSDEQPLRFEFFHLDAERGKQLLGYFTTSLRSLRELNHGSELELNANTFPEGEFCGTALLHSSFVTMYRHFFHLQVEFRGVADGPFVYFDISIADASSGNLFGNLKGQRPCYKIVRYGDDGKWIELYRSEAPLHGLNLKRSHKFNVAKLSEDKLNKGNRRSPIFFIFSAKTLWGNEAEAGTVRTNIEELAQTKSGHYFPLHTGNNRNGYFQILQAERGKNFMYFSAHCVLGASRPDEDDASSMLKAQVATRDLV</sequence>
<protein>
    <submittedName>
        <fullName evidence="1">Uncharacterized protein</fullName>
    </submittedName>
</protein>
<evidence type="ECO:0000313" key="2">
    <source>
        <dbReference type="Proteomes" id="UP000012073"/>
    </source>
</evidence>
<gene>
    <name evidence="1" type="ORF">CHC_T00002531001</name>
</gene>
<accession>R7Q8M9</accession>
<organism evidence="1 2">
    <name type="scientific">Chondrus crispus</name>
    <name type="common">Carrageen Irish moss</name>
    <name type="synonym">Polymorpha crispa</name>
    <dbReference type="NCBI Taxonomy" id="2769"/>
    <lineage>
        <taxon>Eukaryota</taxon>
        <taxon>Rhodophyta</taxon>
        <taxon>Florideophyceae</taxon>
        <taxon>Rhodymeniophycidae</taxon>
        <taxon>Gigartinales</taxon>
        <taxon>Gigartinaceae</taxon>
        <taxon>Chondrus</taxon>
    </lineage>
</organism>
<proteinExistence type="predicted"/>
<dbReference type="RefSeq" id="XP_005713565.1">
    <property type="nucleotide sequence ID" value="XM_005713508.1"/>
</dbReference>
<dbReference type="AlphaFoldDB" id="R7Q8M9"/>